<comment type="caution">
    <text evidence="5">The sequence shown here is derived from an EMBL/GenBank/DDBJ whole genome shotgun (WGS) entry which is preliminary data.</text>
</comment>
<dbReference type="AlphaFoldDB" id="A0A937HZL5"/>
<comment type="similarity">
    <text evidence="1">Belongs to the Skp family.</text>
</comment>
<proteinExistence type="inferred from homology"/>
<dbReference type="PANTHER" id="PTHR35089">
    <property type="entry name" value="CHAPERONE PROTEIN SKP"/>
    <property type="match status" value="1"/>
</dbReference>
<dbReference type="Pfam" id="PF03938">
    <property type="entry name" value="OmpH"/>
    <property type="match status" value="1"/>
</dbReference>
<organism evidence="5 6">
    <name type="scientific">SAR86 cluster bacterium</name>
    <dbReference type="NCBI Taxonomy" id="2030880"/>
    <lineage>
        <taxon>Bacteria</taxon>
        <taxon>Pseudomonadati</taxon>
        <taxon>Pseudomonadota</taxon>
        <taxon>Gammaproteobacteria</taxon>
        <taxon>SAR86 cluster</taxon>
    </lineage>
</organism>
<keyword evidence="2 4" id="KW-0732">Signal</keyword>
<gene>
    <name evidence="5" type="ORF">ISQ63_00535</name>
</gene>
<evidence type="ECO:0000256" key="4">
    <source>
        <dbReference type="SAM" id="SignalP"/>
    </source>
</evidence>
<dbReference type="SMART" id="SM00935">
    <property type="entry name" value="OmpH"/>
    <property type="match status" value="1"/>
</dbReference>
<dbReference type="GO" id="GO:0051082">
    <property type="term" value="F:unfolded protein binding"/>
    <property type="evidence" value="ECO:0007669"/>
    <property type="project" value="InterPro"/>
</dbReference>
<dbReference type="Gene3D" id="3.30.910.20">
    <property type="entry name" value="Skp domain"/>
    <property type="match status" value="1"/>
</dbReference>
<dbReference type="Proteomes" id="UP000744438">
    <property type="component" value="Unassembled WGS sequence"/>
</dbReference>
<evidence type="ECO:0000256" key="1">
    <source>
        <dbReference type="ARBA" id="ARBA00009091"/>
    </source>
</evidence>
<dbReference type="GO" id="GO:0005829">
    <property type="term" value="C:cytosol"/>
    <property type="evidence" value="ECO:0007669"/>
    <property type="project" value="TreeGrafter"/>
</dbReference>
<feature type="coiled-coil region" evidence="3">
    <location>
        <begin position="54"/>
        <end position="121"/>
    </location>
</feature>
<feature type="chain" id="PRO_5037666642" evidence="4">
    <location>
        <begin position="21"/>
        <end position="175"/>
    </location>
</feature>
<dbReference type="InterPro" id="IPR024930">
    <property type="entry name" value="Skp_dom_sf"/>
</dbReference>
<evidence type="ECO:0000313" key="6">
    <source>
        <dbReference type="Proteomes" id="UP000744438"/>
    </source>
</evidence>
<accession>A0A937HZL5</accession>
<dbReference type="SUPFAM" id="SSF111384">
    <property type="entry name" value="OmpH-like"/>
    <property type="match status" value="1"/>
</dbReference>
<dbReference type="EMBL" id="JADHQC010000001">
    <property type="protein sequence ID" value="MBL6811350.1"/>
    <property type="molecule type" value="Genomic_DNA"/>
</dbReference>
<reference evidence="5" key="1">
    <citation type="submission" date="2020-10" db="EMBL/GenBank/DDBJ databases">
        <title>Microbiome of the Black Sea water column analyzed by genome centric metagenomics.</title>
        <authorList>
            <person name="Cabello-Yeves P.J."/>
            <person name="Callieri C."/>
            <person name="Picazo A."/>
            <person name="Mehrshad M."/>
            <person name="Haro-Moreno J.M."/>
            <person name="Roda-Garcia J."/>
            <person name="Dzembekova N."/>
            <person name="Slabakova V."/>
            <person name="Slabakova N."/>
            <person name="Moncheva S."/>
            <person name="Rodriguez-Valera F."/>
        </authorList>
    </citation>
    <scope>NUCLEOTIDE SEQUENCE</scope>
    <source>
        <strain evidence="5">BS307-5m-G49</strain>
    </source>
</reference>
<dbReference type="GO" id="GO:0050821">
    <property type="term" value="P:protein stabilization"/>
    <property type="evidence" value="ECO:0007669"/>
    <property type="project" value="TreeGrafter"/>
</dbReference>
<sequence length="175" mass="20011">MKNIKRIFIFISLSFFGSSAFLSEGIAVIDYNAIFLGTDLARERIDDLRDSSDYKDLTDEAQSKNSERIKLAEKLKKDESTLSDAEKEEILKKIQTLYQSIQLLSQQIQAKEQEVTQKLQADQAEVVQKVVNELIKAKKIKMLLNSQALLAFDRSDEKVNLTPEVVDLINKEQKK</sequence>
<evidence type="ECO:0000256" key="2">
    <source>
        <dbReference type="ARBA" id="ARBA00022729"/>
    </source>
</evidence>
<evidence type="ECO:0000313" key="5">
    <source>
        <dbReference type="EMBL" id="MBL6811350.1"/>
    </source>
</evidence>
<name>A0A937HZL5_9GAMM</name>
<dbReference type="PANTHER" id="PTHR35089:SF1">
    <property type="entry name" value="CHAPERONE PROTEIN SKP"/>
    <property type="match status" value="1"/>
</dbReference>
<keyword evidence="3" id="KW-0175">Coiled coil</keyword>
<evidence type="ECO:0000256" key="3">
    <source>
        <dbReference type="SAM" id="Coils"/>
    </source>
</evidence>
<feature type="signal peptide" evidence="4">
    <location>
        <begin position="1"/>
        <end position="20"/>
    </location>
</feature>
<dbReference type="InterPro" id="IPR005632">
    <property type="entry name" value="Chaperone_Skp"/>
</dbReference>
<protein>
    <submittedName>
        <fullName evidence="5">OmpH family outer membrane protein</fullName>
    </submittedName>
</protein>